<reference evidence="3" key="1">
    <citation type="journal article" date="2013" name="Genetics">
        <title>The draft genome and transcriptome of Panagrellus redivivus are shaped by the harsh demands of a free-living lifestyle.</title>
        <authorList>
            <person name="Srinivasan J."/>
            <person name="Dillman A.R."/>
            <person name="Macchietto M.G."/>
            <person name="Heikkinen L."/>
            <person name="Lakso M."/>
            <person name="Fracchia K.M."/>
            <person name="Antoshechkin I."/>
            <person name="Mortazavi A."/>
            <person name="Wong G."/>
            <person name="Sternberg P.W."/>
        </authorList>
    </citation>
    <scope>NUCLEOTIDE SEQUENCE [LARGE SCALE GENOMIC DNA]</scope>
    <source>
        <strain evidence="3">MT8872</strain>
    </source>
</reference>
<evidence type="ECO:0000313" key="4">
    <source>
        <dbReference type="WBParaSite" id="Pan_g19612.t1"/>
    </source>
</evidence>
<evidence type="ECO:0000256" key="1">
    <source>
        <dbReference type="SAM" id="MobiDB-lite"/>
    </source>
</evidence>
<dbReference type="Pfam" id="PF04155">
    <property type="entry name" value="Ground-like"/>
    <property type="match status" value="1"/>
</dbReference>
<reference evidence="4" key="2">
    <citation type="submission" date="2020-10" db="UniProtKB">
        <authorList>
            <consortium name="WormBaseParasite"/>
        </authorList>
    </citation>
    <scope>IDENTIFICATION</scope>
</reference>
<feature type="region of interest" description="Disordered" evidence="1">
    <location>
        <begin position="141"/>
        <end position="174"/>
    </location>
</feature>
<dbReference type="WBParaSite" id="Pan_g19612.t1">
    <property type="protein sequence ID" value="Pan_g19612.t1"/>
    <property type="gene ID" value="Pan_g19612"/>
</dbReference>
<feature type="compositionally biased region" description="Polar residues" evidence="1">
    <location>
        <begin position="141"/>
        <end position="152"/>
    </location>
</feature>
<protein>
    <submittedName>
        <fullName evidence="4">Ground-like domain-containing protein</fullName>
    </submittedName>
</protein>
<keyword evidence="3" id="KW-1185">Reference proteome</keyword>
<proteinExistence type="predicted"/>
<feature type="domain" description="Ground-like" evidence="2">
    <location>
        <begin position="230"/>
        <end position="299"/>
    </location>
</feature>
<evidence type="ECO:0000313" key="3">
    <source>
        <dbReference type="Proteomes" id="UP000492821"/>
    </source>
</evidence>
<dbReference type="AlphaFoldDB" id="A0A7E4VDS1"/>
<evidence type="ECO:0000259" key="2">
    <source>
        <dbReference type="Pfam" id="PF04155"/>
    </source>
</evidence>
<sequence length="300" mass="31705">MLHPCMHGYMAPFHGHHPVLDMPSLSTVVIFAIVITLIRPNVAIFFGGGGGGGGGCGCQQSCAPPPVCAPPPACAPPPVNPCIGGGVVGGGYIPQPGGGSYAVAPGAVGGYGAVPVPVRVPTSYRGGTYVSPGVVAAAKRTSNVPKDTTSYESSDDFRDDTNGFENGSSHPPRDLKVADVSAEAKELEAYDNYKKRYLALKNLRNRRLRQLSAPNVHNDSTIPLTTQPSVCNNDKLAKIMSKSIVNDISVSKRLVRKATELAFDGRKFDVICATGDFSYSIYAEHYCEITRGNVTCFAFI</sequence>
<dbReference type="Proteomes" id="UP000492821">
    <property type="component" value="Unassembled WGS sequence"/>
</dbReference>
<dbReference type="InterPro" id="IPR007284">
    <property type="entry name" value="Ground-like_dom"/>
</dbReference>
<accession>A0A7E4VDS1</accession>
<organism evidence="3 4">
    <name type="scientific">Panagrellus redivivus</name>
    <name type="common">Microworm</name>
    <dbReference type="NCBI Taxonomy" id="6233"/>
    <lineage>
        <taxon>Eukaryota</taxon>
        <taxon>Metazoa</taxon>
        <taxon>Ecdysozoa</taxon>
        <taxon>Nematoda</taxon>
        <taxon>Chromadorea</taxon>
        <taxon>Rhabditida</taxon>
        <taxon>Tylenchina</taxon>
        <taxon>Panagrolaimomorpha</taxon>
        <taxon>Panagrolaimoidea</taxon>
        <taxon>Panagrolaimidae</taxon>
        <taxon>Panagrellus</taxon>
    </lineage>
</organism>
<name>A0A7E4VDS1_PANRE</name>